<accession>A0ABY5P6G3</accession>
<organism evidence="1 2">
    <name type="scientific">Fundicoccus culcitae</name>
    <dbReference type="NCBI Taxonomy" id="2969821"/>
    <lineage>
        <taxon>Bacteria</taxon>
        <taxon>Bacillati</taxon>
        <taxon>Bacillota</taxon>
        <taxon>Bacilli</taxon>
        <taxon>Lactobacillales</taxon>
        <taxon>Aerococcaceae</taxon>
        <taxon>Fundicoccus</taxon>
    </lineage>
</organism>
<dbReference type="Proteomes" id="UP001315967">
    <property type="component" value="Chromosome"/>
</dbReference>
<gene>
    <name evidence="1" type="ORF">NRE15_01320</name>
</gene>
<sequence length="124" mass="14773">MKYEKMNDYHDRGMMKWQGMILSEHRSVLEQETQAYRPSYQAPIQQNRDEIIATLKRAHSSHYRVWIALNQLDANQEYIELKGRVFGFENGQLIIEKIPVNLELIRCVEFVDSVPFWKNHTSEC</sequence>
<name>A0ABY5P6G3_9LACT</name>
<evidence type="ECO:0000313" key="2">
    <source>
        <dbReference type="Proteomes" id="UP001315967"/>
    </source>
</evidence>
<dbReference type="RefSeq" id="WP_313793820.1">
    <property type="nucleotide sequence ID" value="NZ_CP102453.1"/>
</dbReference>
<evidence type="ECO:0000313" key="1">
    <source>
        <dbReference type="EMBL" id="UUX34317.1"/>
    </source>
</evidence>
<evidence type="ECO:0008006" key="3">
    <source>
        <dbReference type="Google" id="ProtNLM"/>
    </source>
</evidence>
<protein>
    <recommendedName>
        <fullName evidence="3">YolD-like family protein</fullName>
    </recommendedName>
</protein>
<proteinExistence type="predicted"/>
<reference evidence="1 2" key="1">
    <citation type="submission" date="2022-08" db="EMBL/GenBank/DDBJ databases">
        <title>Aerococcaceae sp. nov isolated from spoiled eye mask.</title>
        <authorList>
            <person name="Zhou G."/>
            <person name="Xie X.-B."/>
            <person name="Shi Q.-S."/>
            <person name="Wang Y.-S."/>
            <person name="Wen X."/>
            <person name="Peng H."/>
            <person name="Yang X.-J."/>
            <person name="Tao H.-B."/>
            <person name="Huang X.-M."/>
        </authorList>
    </citation>
    <scope>NUCLEOTIDE SEQUENCE [LARGE SCALE GENOMIC DNA]</scope>
    <source>
        <strain evidence="2">DM20194951</strain>
    </source>
</reference>
<keyword evidence="2" id="KW-1185">Reference proteome</keyword>
<dbReference type="EMBL" id="CP102453">
    <property type="protein sequence ID" value="UUX34317.1"/>
    <property type="molecule type" value="Genomic_DNA"/>
</dbReference>